<dbReference type="OrthoDB" id="5869902at2759"/>
<dbReference type="InterPro" id="IPR039888">
    <property type="entry name" value="Melted-like"/>
</dbReference>
<dbReference type="InterPro" id="IPR016024">
    <property type="entry name" value="ARM-type_fold"/>
</dbReference>
<sequence length="1007" mass="111846">MHTLLVRILEHRQLSHAGQLFTISDYDVITDLHRTLAKIKSIFNAPDYCRNANDQSVVEIVLARITAAIRFLLHVADQLGDNNDCSEMNSIETYAPALVDTLGNCLNHEMTSTDLSGVVVDTPHCKIACELLNSLFLHYSKKSVMTVTVPTAIRALNCGSDELTRNTTGYLSLAAIHNGRLLAQYSLQIIANILNGNFSLVRVIPQLYPENREPFHAHFPQILELLQNDQTDQSERLSILQFTSMVANANPDLILKHLDDLDIFLFHPPTRTAVLHIFLSLISLNRTFALVPHLDALRQAAKLADSDNTLTTMAKIIGVIGRNDSNAANIAVDDLIAISCRLSGSLSTILKEIEGVAECFPAAVQPHLTFICSIPETRPSTSAVCARIRALSRNGYLYQAGCQEDSTVVNVAGSTGVEHSDDSLVSKLSSKIDIPIISSGVRTTVNISDSAELSAQELDKNTENLANAYMCSSEENLFYSENLAVAETASRDSPLSIMSSQSNRRCDGMAFVPICLPPSYQPPKEQTVQQIIPSPLLPTAVQMGKDGRVRPVAMHQRRINSTQWMPPPSSMGRSATTITTPAPATIIATSAPRIAKSSITETTFPVNSDSVRSKLPAGNSAPMIPPHLILEDLLPTSHAGTATNTTATSDAVSTDTVTACVSGKEQTQALDTTDRGDVVLQFVDHRRSKIQNYIHNISKTYPIPVLCIGEGNKGTRHRMWVHFRCQVADDHCIYDSNQLFSFKTHVAPIWLHLMFLQMEAASIESTGQVVAQCSETYQMLSNCWDYLPSAQTRNRPFLELVTSAFPAHKEQQQILEELLDARYFDSFSYNTILQKWSCFSCNHPERARIMKQKVTFFSSKILTEKEERLCSTFLHTYFISFCRTILLPNSPHLPVLEGQLKEKRGRWKFLKRWHTKYFTLSASALICREETSDSAEDKIISPALDLRKIRSVKSLGKGRKSRKSLPKAFEIFTDDDISYVLKANDQSKAEEWIQCLQIAVAQAHKGR</sequence>
<dbReference type="OMA" id="WIRIMLL"/>
<evidence type="ECO:0000256" key="1">
    <source>
        <dbReference type="ARBA" id="ARBA00004413"/>
    </source>
</evidence>
<keyword evidence="3" id="KW-1003">Cell membrane</keyword>
<evidence type="ECO:0000256" key="4">
    <source>
        <dbReference type="ARBA" id="ARBA00023136"/>
    </source>
</evidence>
<dbReference type="Gene3D" id="2.30.29.30">
    <property type="entry name" value="Pleckstrin-homology domain (PH domain)/Phosphotyrosine-binding domain (PTB)"/>
    <property type="match status" value="1"/>
</dbReference>
<dbReference type="PANTHER" id="PTHR21630">
    <property type="entry name" value="VEPH-A/MELTED"/>
    <property type="match status" value="1"/>
</dbReference>
<evidence type="ECO:0000313" key="7">
    <source>
        <dbReference type="Proteomes" id="UP000277928"/>
    </source>
</evidence>
<dbReference type="GO" id="GO:0010314">
    <property type="term" value="F:phosphatidylinositol-5-phosphate binding"/>
    <property type="evidence" value="ECO:0007669"/>
    <property type="project" value="TreeGrafter"/>
</dbReference>
<evidence type="ECO:0000256" key="3">
    <source>
        <dbReference type="ARBA" id="ARBA00022475"/>
    </source>
</evidence>
<keyword evidence="7" id="KW-1185">Reference proteome</keyword>
<dbReference type="InterPro" id="IPR011993">
    <property type="entry name" value="PH-like_dom_sf"/>
</dbReference>
<organism evidence="6 7">
    <name type="scientific">Litomosoides sigmodontis</name>
    <name type="common">Filarial nematode worm</name>
    <dbReference type="NCBI Taxonomy" id="42156"/>
    <lineage>
        <taxon>Eukaryota</taxon>
        <taxon>Metazoa</taxon>
        <taxon>Ecdysozoa</taxon>
        <taxon>Nematoda</taxon>
        <taxon>Chromadorea</taxon>
        <taxon>Rhabditida</taxon>
        <taxon>Spirurina</taxon>
        <taxon>Spiruromorpha</taxon>
        <taxon>Filarioidea</taxon>
        <taxon>Onchocercidae</taxon>
        <taxon>Litomosoides</taxon>
    </lineage>
</organism>
<comment type="similarity">
    <text evidence="2">Belongs to the MELT/VEPH family.</text>
</comment>
<evidence type="ECO:0000256" key="2">
    <source>
        <dbReference type="ARBA" id="ARBA00010187"/>
    </source>
</evidence>
<dbReference type="SUPFAM" id="SSF48371">
    <property type="entry name" value="ARM repeat"/>
    <property type="match status" value="1"/>
</dbReference>
<dbReference type="Pfam" id="PF00169">
    <property type="entry name" value="PH"/>
    <property type="match status" value="1"/>
</dbReference>
<proteinExistence type="inferred from homology"/>
<dbReference type="EMBL" id="UYRX01000001">
    <property type="protein sequence ID" value="VDK67157.1"/>
    <property type="molecule type" value="Genomic_DNA"/>
</dbReference>
<comment type="subcellular location">
    <subcellularLocation>
        <location evidence="1">Cell membrane</location>
        <topology evidence="1">Peripheral membrane protein</topology>
        <orientation evidence="1">Cytoplasmic side</orientation>
    </subcellularLocation>
</comment>
<dbReference type="PANTHER" id="PTHR21630:SF10">
    <property type="entry name" value="VENTRICULAR ZONE-EXPRESSED PH DOMAIN-CONTAINING PROTEIN HOMOLOG 1"/>
    <property type="match status" value="1"/>
</dbReference>
<evidence type="ECO:0000259" key="5">
    <source>
        <dbReference type="PROSITE" id="PS50003"/>
    </source>
</evidence>
<name>A0A3P6S566_LITSI</name>
<accession>A0A3P6S566</accession>
<protein>
    <recommendedName>
        <fullName evidence="5">PH domain-containing protein</fullName>
    </recommendedName>
</protein>
<keyword evidence="4" id="KW-0472">Membrane</keyword>
<dbReference type="GO" id="GO:0005886">
    <property type="term" value="C:plasma membrane"/>
    <property type="evidence" value="ECO:0007669"/>
    <property type="project" value="UniProtKB-SubCell"/>
</dbReference>
<feature type="domain" description="PH" evidence="5">
    <location>
        <begin position="893"/>
        <end position="1001"/>
    </location>
</feature>
<dbReference type="AlphaFoldDB" id="A0A3P6S566"/>
<dbReference type="SUPFAM" id="SSF50729">
    <property type="entry name" value="PH domain-like"/>
    <property type="match status" value="1"/>
</dbReference>
<dbReference type="PROSITE" id="PS50003">
    <property type="entry name" value="PH_DOMAIN"/>
    <property type="match status" value="1"/>
</dbReference>
<dbReference type="InterPro" id="IPR001849">
    <property type="entry name" value="PH_domain"/>
</dbReference>
<gene>
    <name evidence="6" type="ORF">NLS_LOCUS59</name>
</gene>
<evidence type="ECO:0000313" key="6">
    <source>
        <dbReference type="EMBL" id="VDK67157.1"/>
    </source>
</evidence>
<dbReference type="Proteomes" id="UP000277928">
    <property type="component" value="Unassembled WGS sequence"/>
</dbReference>
<dbReference type="SMART" id="SM00233">
    <property type="entry name" value="PH"/>
    <property type="match status" value="1"/>
</dbReference>
<dbReference type="GO" id="GO:0009966">
    <property type="term" value="P:regulation of signal transduction"/>
    <property type="evidence" value="ECO:0007669"/>
    <property type="project" value="TreeGrafter"/>
</dbReference>
<reference evidence="6 7" key="1">
    <citation type="submission" date="2018-08" db="EMBL/GenBank/DDBJ databases">
        <authorList>
            <person name="Laetsch R D."/>
            <person name="Stevens L."/>
            <person name="Kumar S."/>
            <person name="Blaxter L. M."/>
        </authorList>
    </citation>
    <scope>NUCLEOTIDE SEQUENCE [LARGE SCALE GENOMIC DNA]</scope>
</reference>